<keyword evidence="1" id="KW-0472">Membrane</keyword>
<organism evidence="2">
    <name type="scientific">Candidatus Kentrum eta</name>
    <dbReference type="NCBI Taxonomy" id="2126337"/>
    <lineage>
        <taxon>Bacteria</taxon>
        <taxon>Pseudomonadati</taxon>
        <taxon>Pseudomonadota</taxon>
        <taxon>Gammaproteobacteria</taxon>
        <taxon>Candidatus Kentrum</taxon>
    </lineage>
</organism>
<gene>
    <name evidence="2" type="ORF">BECKH772A_GA0070896_100033</name>
    <name evidence="3" type="ORF">BECKH772B_GA0070898_100033</name>
    <name evidence="4" type="ORF">BECKH772C_GA0070978_100033</name>
</gene>
<evidence type="ECO:0000313" key="4">
    <source>
        <dbReference type="EMBL" id="VFJ95684.1"/>
    </source>
</evidence>
<accession>A0A450U6U2</accession>
<name>A0A450U6U2_9GAMM</name>
<evidence type="ECO:0000313" key="3">
    <source>
        <dbReference type="EMBL" id="VFJ88946.1"/>
    </source>
</evidence>
<reference evidence="2" key="1">
    <citation type="submission" date="2019-02" db="EMBL/GenBank/DDBJ databases">
        <authorList>
            <person name="Gruber-Vodicka R. H."/>
            <person name="Seah K. B. B."/>
        </authorList>
    </citation>
    <scope>NUCLEOTIDE SEQUENCE</scope>
    <source>
        <strain evidence="4">BECK_SA2B12</strain>
        <strain evidence="2">BECK_SA2B15</strain>
        <strain evidence="3">BECK_SA2B20</strain>
    </source>
</reference>
<dbReference type="AlphaFoldDB" id="A0A450U6U2"/>
<keyword evidence="1" id="KW-0812">Transmembrane</keyword>
<protein>
    <submittedName>
        <fullName evidence="2">Uncharacterized protein</fullName>
    </submittedName>
</protein>
<dbReference type="EMBL" id="CAADFG010000003">
    <property type="protein sequence ID" value="VFJ87384.1"/>
    <property type="molecule type" value="Genomic_DNA"/>
</dbReference>
<dbReference type="EMBL" id="CAADFJ010000003">
    <property type="protein sequence ID" value="VFJ95684.1"/>
    <property type="molecule type" value="Genomic_DNA"/>
</dbReference>
<keyword evidence="1" id="KW-1133">Transmembrane helix</keyword>
<feature type="transmembrane region" description="Helical" evidence="1">
    <location>
        <begin position="12"/>
        <end position="34"/>
    </location>
</feature>
<evidence type="ECO:0000256" key="1">
    <source>
        <dbReference type="SAM" id="Phobius"/>
    </source>
</evidence>
<proteinExistence type="predicted"/>
<sequence>MKKDRGVEEERFVLFGLLYDYFVRLSGDFVFFIIPPRGAGPYHFALQNDNEMEVPRLATALEVFSRRDIEPARLSSPFPPRINKRRFEALFGPRSK</sequence>
<dbReference type="EMBL" id="CAADFI010000003">
    <property type="protein sequence ID" value="VFJ88946.1"/>
    <property type="molecule type" value="Genomic_DNA"/>
</dbReference>
<evidence type="ECO:0000313" key="2">
    <source>
        <dbReference type="EMBL" id="VFJ87384.1"/>
    </source>
</evidence>